<dbReference type="PROSITE" id="PS51384">
    <property type="entry name" value="FAD_FR"/>
    <property type="match status" value="1"/>
</dbReference>
<dbReference type="Pfam" id="PF00175">
    <property type="entry name" value="NAD_binding_1"/>
    <property type="match status" value="1"/>
</dbReference>
<dbReference type="PRINTS" id="PR00410">
    <property type="entry name" value="PHEHYDRXLASE"/>
</dbReference>
<evidence type="ECO:0000256" key="2">
    <source>
        <dbReference type="ARBA" id="ARBA00022714"/>
    </source>
</evidence>
<dbReference type="PROSITE" id="PS51085">
    <property type="entry name" value="2FE2S_FER_2"/>
    <property type="match status" value="1"/>
</dbReference>
<evidence type="ECO:0000259" key="5">
    <source>
        <dbReference type="PROSITE" id="PS51384"/>
    </source>
</evidence>
<organism evidence="6 7">
    <name type="scientific">Cupriavidus necator</name>
    <name type="common">Alcaligenes eutrophus</name>
    <name type="synonym">Ralstonia eutropha</name>
    <dbReference type="NCBI Taxonomy" id="106590"/>
    <lineage>
        <taxon>Bacteria</taxon>
        <taxon>Pseudomonadati</taxon>
        <taxon>Pseudomonadota</taxon>
        <taxon>Betaproteobacteria</taxon>
        <taxon>Burkholderiales</taxon>
        <taxon>Burkholderiaceae</taxon>
        <taxon>Cupriavidus</taxon>
    </lineage>
</organism>
<dbReference type="Gene3D" id="3.10.20.30">
    <property type="match status" value="1"/>
</dbReference>
<dbReference type="Gene3D" id="2.40.30.10">
    <property type="entry name" value="Translation factors"/>
    <property type="match status" value="1"/>
</dbReference>
<dbReference type="InterPro" id="IPR001433">
    <property type="entry name" value="OxRdtase_FAD/NAD-bd"/>
</dbReference>
<evidence type="ECO:0000259" key="4">
    <source>
        <dbReference type="PROSITE" id="PS51085"/>
    </source>
</evidence>
<protein>
    <submittedName>
        <fullName evidence="6">Methane monooxygenase</fullName>
    </submittedName>
</protein>
<dbReference type="Pfam" id="PF00111">
    <property type="entry name" value="Fer2"/>
    <property type="match status" value="1"/>
</dbReference>
<keyword evidence="6" id="KW-0560">Oxidoreductase</keyword>
<keyword evidence="2" id="KW-0479">Metal-binding</keyword>
<evidence type="ECO:0000313" key="6">
    <source>
        <dbReference type="EMBL" id="RCJ10364.1"/>
    </source>
</evidence>
<dbReference type="InterPro" id="IPR017938">
    <property type="entry name" value="Riboflavin_synthase-like_b-brl"/>
</dbReference>
<keyword evidence="2" id="KW-0411">Iron-sulfur</keyword>
<dbReference type="InterPro" id="IPR036010">
    <property type="entry name" value="2Fe-2S_ferredoxin-like_sf"/>
</dbReference>
<dbReference type="PANTHER" id="PTHR47354:SF5">
    <property type="entry name" value="PROTEIN RFBI"/>
    <property type="match status" value="1"/>
</dbReference>
<comment type="caution">
    <text evidence="6">The sequence shown here is derived from an EMBL/GenBank/DDBJ whole genome shotgun (WGS) entry which is preliminary data.</text>
</comment>
<comment type="cofactor">
    <cofactor evidence="1">
        <name>FAD</name>
        <dbReference type="ChEBI" id="CHEBI:57692"/>
    </cofactor>
</comment>
<keyword evidence="6" id="KW-0503">Monooxygenase</keyword>
<dbReference type="CDD" id="cd06209">
    <property type="entry name" value="BenDO_FAD_NAD"/>
    <property type="match status" value="1"/>
</dbReference>
<keyword evidence="2" id="KW-0001">2Fe-2S</keyword>
<dbReference type="GO" id="GO:0051537">
    <property type="term" value="F:2 iron, 2 sulfur cluster binding"/>
    <property type="evidence" value="ECO:0007669"/>
    <property type="project" value="UniProtKB-KW"/>
</dbReference>
<evidence type="ECO:0000313" key="7">
    <source>
        <dbReference type="Proteomes" id="UP000253501"/>
    </source>
</evidence>
<dbReference type="InterPro" id="IPR017927">
    <property type="entry name" value="FAD-bd_FR_type"/>
</dbReference>
<dbReference type="GO" id="GO:0004497">
    <property type="term" value="F:monooxygenase activity"/>
    <property type="evidence" value="ECO:0007669"/>
    <property type="project" value="UniProtKB-KW"/>
</dbReference>
<dbReference type="InterPro" id="IPR050415">
    <property type="entry name" value="MRET"/>
</dbReference>
<dbReference type="PROSITE" id="PS00197">
    <property type="entry name" value="2FE2S_FER_1"/>
    <property type="match status" value="1"/>
</dbReference>
<dbReference type="Pfam" id="PF00970">
    <property type="entry name" value="FAD_binding_6"/>
    <property type="match status" value="1"/>
</dbReference>
<dbReference type="InterPro" id="IPR001041">
    <property type="entry name" value="2Fe-2S_ferredoxin-type"/>
</dbReference>
<keyword evidence="2" id="KW-0408">Iron</keyword>
<dbReference type="Gene3D" id="3.40.50.80">
    <property type="entry name" value="Nucleotide-binding domain of ferredoxin-NADP reductase (FNR) module"/>
    <property type="match status" value="1"/>
</dbReference>
<accession>A0A367PS34</accession>
<dbReference type="AlphaFoldDB" id="A0A367PS34"/>
<dbReference type="InterPro" id="IPR012675">
    <property type="entry name" value="Beta-grasp_dom_sf"/>
</dbReference>
<dbReference type="PRINTS" id="PR00371">
    <property type="entry name" value="FPNCR"/>
</dbReference>
<dbReference type="SUPFAM" id="SSF54292">
    <property type="entry name" value="2Fe-2S ferredoxin-like"/>
    <property type="match status" value="1"/>
</dbReference>
<dbReference type="CDD" id="cd00207">
    <property type="entry name" value="fer2"/>
    <property type="match status" value="1"/>
</dbReference>
<comment type="cofactor">
    <cofactor evidence="3">
        <name>[2Fe-2S] cluster</name>
        <dbReference type="ChEBI" id="CHEBI:190135"/>
    </cofactor>
</comment>
<dbReference type="RefSeq" id="WP_114130263.1">
    <property type="nucleotide sequence ID" value="NZ_CP068436.1"/>
</dbReference>
<dbReference type="SUPFAM" id="SSF63380">
    <property type="entry name" value="Riboflavin synthase domain-like"/>
    <property type="match status" value="1"/>
</dbReference>
<dbReference type="EMBL" id="QDHA01000002">
    <property type="protein sequence ID" value="RCJ10364.1"/>
    <property type="molecule type" value="Genomic_DNA"/>
</dbReference>
<dbReference type="Proteomes" id="UP000253501">
    <property type="component" value="Unassembled WGS sequence"/>
</dbReference>
<proteinExistence type="predicted"/>
<dbReference type="InterPro" id="IPR008333">
    <property type="entry name" value="Cbr1-like_FAD-bd_dom"/>
</dbReference>
<dbReference type="PANTHER" id="PTHR47354">
    <property type="entry name" value="NADH OXIDOREDUCTASE HCR"/>
    <property type="match status" value="1"/>
</dbReference>
<name>A0A367PS34_CUPNE</name>
<dbReference type="InterPro" id="IPR047683">
    <property type="entry name" value="BenC-like_FAD_NAD-bd"/>
</dbReference>
<dbReference type="SUPFAM" id="SSF52343">
    <property type="entry name" value="Ferredoxin reductase-like, C-terminal NADP-linked domain"/>
    <property type="match status" value="1"/>
</dbReference>
<feature type="domain" description="FAD-binding FR-type" evidence="5">
    <location>
        <begin position="105"/>
        <end position="206"/>
    </location>
</feature>
<gene>
    <name evidence="6" type="ORF">DDK22_00855</name>
</gene>
<dbReference type="InterPro" id="IPR039261">
    <property type="entry name" value="FNR_nucleotide-bd"/>
</dbReference>
<evidence type="ECO:0000256" key="3">
    <source>
        <dbReference type="ARBA" id="ARBA00034078"/>
    </source>
</evidence>
<dbReference type="InterPro" id="IPR006058">
    <property type="entry name" value="2Fe2S_fd_BS"/>
</dbReference>
<reference evidence="6 7" key="1">
    <citation type="submission" date="2018-04" db="EMBL/GenBank/DDBJ databases">
        <title>Cupriavidus necator CR12 genome sequencing and assembly.</title>
        <authorList>
            <person name="Ben Fekih I."/>
            <person name="Mazhar H.S."/>
            <person name="Bello S.K."/>
            <person name="Rensing C."/>
        </authorList>
    </citation>
    <scope>NUCLEOTIDE SEQUENCE [LARGE SCALE GENOMIC DNA]</scope>
    <source>
        <strain evidence="6 7">CR12</strain>
    </source>
</reference>
<evidence type="ECO:0000256" key="1">
    <source>
        <dbReference type="ARBA" id="ARBA00001974"/>
    </source>
</evidence>
<sequence length="340" mass="36462">MSTVKNVALRFRDGTTRSVAVPHGESVLDAALAAGVPLIHQCRSGSCSSCTARLAEGQAGMRAGASSTLLRSEYEAGERLLCLTEPETDCTFDLNYESDAGAGRAVKVNAFVDSVEKVAPNVVRLTLELAEGETFDFKPGQFIQVRVPGTDIVRSYSPASTAAELPKIELLIRLLHDGVMSGYLEHRAARDDVLELEGPYGSFFLREKVRAPHIMVAGGTGLAPILSMIDTIRNTSGRKPPVMLSFGCATPDTLFCLDDIALRKQWLPGLSARISVDRGATGELLSGNPVDAIREDDAMHADTVAYLCGPPAMIEAATRRLAQIGVRPENIYAEQFAPSN</sequence>
<dbReference type="InterPro" id="IPR001709">
    <property type="entry name" value="Flavoprot_Pyr_Nucl_cyt_Rdtase"/>
</dbReference>
<feature type="domain" description="2Fe-2S ferredoxin-type" evidence="4">
    <location>
        <begin position="5"/>
        <end position="102"/>
    </location>
</feature>